<dbReference type="EMBL" id="MFTP01000022">
    <property type="protein sequence ID" value="OGI65099.1"/>
    <property type="molecule type" value="Genomic_DNA"/>
</dbReference>
<gene>
    <name evidence="1" type="ORF">A2647_04070</name>
</gene>
<reference evidence="1 2" key="1">
    <citation type="journal article" date="2016" name="Nat. Commun.">
        <title>Thousands of microbial genomes shed light on interconnected biogeochemical processes in an aquifer system.</title>
        <authorList>
            <person name="Anantharaman K."/>
            <person name="Brown C.T."/>
            <person name="Hug L.A."/>
            <person name="Sharon I."/>
            <person name="Castelle C.J."/>
            <person name="Probst A.J."/>
            <person name="Thomas B.C."/>
            <person name="Singh A."/>
            <person name="Wilkins M.J."/>
            <person name="Karaoz U."/>
            <person name="Brodie E.L."/>
            <person name="Williams K.H."/>
            <person name="Hubbard S.S."/>
            <person name="Banfield J.F."/>
        </authorList>
    </citation>
    <scope>NUCLEOTIDE SEQUENCE [LARGE SCALE GENOMIC DNA]</scope>
</reference>
<comment type="caution">
    <text evidence="1">The sequence shown here is derived from an EMBL/GenBank/DDBJ whole genome shotgun (WGS) entry which is preliminary data.</text>
</comment>
<evidence type="ECO:0000313" key="1">
    <source>
        <dbReference type="EMBL" id="OGI65099.1"/>
    </source>
</evidence>
<name>A0A1F6V6F5_9BACT</name>
<dbReference type="Proteomes" id="UP000177370">
    <property type="component" value="Unassembled WGS sequence"/>
</dbReference>
<dbReference type="AlphaFoldDB" id="A0A1F6V6F5"/>
<evidence type="ECO:0000313" key="2">
    <source>
        <dbReference type="Proteomes" id="UP000177370"/>
    </source>
</evidence>
<protein>
    <submittedName>
        <fullName evidence="1">Uncharacterized protein</fullName>
    </submittedName>
</protein>
<organism evidence="1 2">
    <name type="scientific">Candidatus Nomurabacteria bacterium RIFCSPHIGHO2_01_FULL_40_24b</name>
    <dbReference type="NCBI Taxonomy" id="1801739"/>
    <lineage>
        <taxon>Bacteria</taxon>
        <taxon>Candidatus Nomuraibacteriota</taxon>
    </lineage>
</organism>
<accession>A0A1F6V6F5</accession>
<proteinExistence type="predicted"/>
<sequence length="65" mass="7457">MNLMTITTKNPISKKYSVSVDLSALERIAGSLGLFQPKFLKDLSQSIREMKSRKLVRGKNLRDFR</sequence>